<protein>
    <submittedName>
        <fullName evidence="1">Uncharacterized protein</fullName>
    </submittedName>
</protein>
<name>X0V6Z6_9ZZZZ</name>
<dbReference type="AlphaFoldDB" id="X0V6Z6"/>
<dbReference type="EMBL" id="BARS01021162">
    <property type="protein sequence ID" value="GAG13885.1"/>
    <property type="molecule type" value="Genomic_DNA"/>
</dbReference>
<evidence type="ECO:0000313" key="1">
    <source>
        <dbReference type="EMBL" id="GAG13885.1"/>
    </source>
</evidence>
<accession>X0V6Z6</accession>
<comment type="caution">
    <text evidence="1">The sequence shown here is derived from an EMBL/GenBank/DDBJ whole genome shotgun (WGS) entry which is preliminary data.</text>
</comment>
<sequence>MGYFFDQIPERIQSHIREITKTSGMPDNEESLEKISEGWLEKKRIFEEQIEDSQMEEIESFSKDDDRGLLALTYSGSIVNVGPLSEDARRLEYSSIGLRLDVPDSVIEEVTDLAGDVETGGSIEFESGRLRSTSPIFKITVCEEGLDAEEQIKTLANITQILLDEFINVNKTVIMEEE</sequence>
<proteinExistence type="predicted"/>
<organism evidence="1">
    <name type="scientific">marine sediment metagenome</name>
    <dbReference type="NCBI Taxonomy" id="412755"/>
    <lineage>
        <taxon>unclassified sequences</taxon>
        <taxon>metagenomes</taxon>
        <taxon>ecological metagenomes</taxon>
    </lineage>
</organism>
<reference evidence="1" key="1">
    <citation type="journal article" date="2014" name="Front. Microbiol.">
        <title>High frequency of phylogenetically diverse reductive dehalogenase-homologous genes in deep subseafloor sedimentary metagenomes.</title>
        <authorList>
            <person name="Kawai M."/>
            <person name="Futagami T."/>
            <person name="Toyoda A."/>
            <person name="Takaki Y."/>
            <person name="Nishi S."/>
            <person name="Hori S."/>
            <person name="Arai W."/>
            <person name="Tsubouchi T."/>
            <person name="Morono Y."/>
            <person name="Uchiyama I."/>
            <person name="Ito T."/>
            <person name="Fujiyama A."/>
            <person name="Inagaki F."/>
            <person name="Takami H."/>
        </authorList>
    </citation>
    <scope>NUCLEOTIDE SEQUENCE</scope>
    <source>
        <strain evidence="1">Expedition CK06-06</strain>
    </source>
</reference>
<gene>
    <name evidence="1" type="ORF">S01H1_34040</name>
</gene>